<sequence>MKSMASNLDLKYVQCCAHVINLAVRAALEADPVKQALGSVKRIVSKLNKSAKSKTLFKRLLKEVKLSMILPVSDCPTRWGSTYAMISDVLNSLPAVENFITELKMTPFDTEELRLLEAIQTFLAPFYTMTKQVCCEDSCVSMYIPVGKILIASTKKNCQAAKREAKQFGDLLLSKVRHYFNEWFEDEYLWIAALCDPRFAFLDTRSLISKEKAKIPQKGEQMTQWRGMGGRPVWNLLTDRGGQLDAPCSTRGITEDQIQIEAQQYALLLKNRDHRSRQTHWSGGAATKMNSPLWQTLFRNICLAGIICGNKRRGRLSGENARLLLMLKANSNEKIGKLSKAWNMSKAKRYGRTRAMEQIFNEET</sequence>
<dbReference type="OrthoDB" id="5833644at2759"/>
<evidence type="ECO:0000313" key="6">
    <source>
        <dbReference type="EMBL" id="KHJ87833.1"/>
    </source>
</evidence>
<dbReference type="GO" id="GO:0008270">
    <property type="term" value="F:zinc ion binding"/>
    <property type="evidence" value="ECO:0007669"/>
    <property type="project" value="UniProtKB-KW"/>
</dbReference>
<keyword evidence="5" id="KW-0539">Nucleus</keyword>
<feature type="non-terminal residue" evidence="6">
    <location>
        <position position="364"/>
    </location>
</feature>
<dbReference type="EMBL" id="KN556914">
    <property type="protein sequence ID" value="KHJ87833.1"/>
    <property type="molecule type" value="Genomic_DNA"/>
</dbReference>
<keyword evidence="2" id="KW-0479">Metal-binding</keyword>
<evidence type="ECO:0000256" key="5">
    <source>
        <dbReference type="ARBA" id="ARBA00023242"/>
    </source>
</evidence>
<keyword evidence="4" id="KW-0862">Zinc</keyword>
<evidence type="ECO:0000256" key="1">
    <source>
        <dbReference type="ARBA" id="ARBA00004123"/>
    </source>
</evidence>
<dbReference type="InterPro" id="IPR052035">
    <property type="entry name" value="ZnF_BED_domain_contain"/>
</dbReference>
<proteinExistence type="predicted"/>
<evidence type="ECO:0000256" key="4">
    <source>
        <dbReference type="ARBA" id="ARBA00022833"/>
    </source>
</evidence>
<dbReference type="AlphaFoldDB" id="A0A0B1SR91"/>
<gene>
    <name evidence="6" type="ORF">OESDEN_12384</name>
</gene>
<evidence type="ECO:0000256" key="3">
    <source>
        <dbReference type="ARBA" id="ARBA00022771"/>
    </source>
</evidence>
<protein>
    <submittedName>
        <fullName evidence="6">Uncharacterized protein</fullName>
    </submittedName>
</protein>
<dbReference type="InterPro" id="IPR012337">
    <property type="entry name" value="RNaseH-like_sf"/>
</dbReference>
<reference evidence="6 7" key="1">
    <citation type="submission" date="2014-03" db="EMBL/GenBank/DDBJ databases">
        <title>Draft genome of the hookworm Oesophagostomum dentatum.</title>
        <authorList>
            <person name="Mitreva M."/>
        </authorList>
    </citation>
    <scope>NUCLEOTIDE SEQUENCE [LARGE SCALE GENOMIC DNA]</scope>
    <source>
        <strain evidence="6 7">OD-Hann</strain>
    </source>
</reference>
<name>A0A0B1SR91_OESDE</name>
<evidence type="ECO:0000313" key="7">
    <source>
        <dbReference type="Proteomes" id="UP000053660"/>
    </source>
</evidence>
<accession>A0A0B1SR91</accession>
<comment type="subcellular location">
    <subcellularLocation>
        <location evidence="1">Nucleus</location>
    </subcellularLocation>
</comment>
<dbReference type="GO" id="GO:0005634">
    <property type="term" value="C:nucleus"/>
    <property type="evidence" value="ECO:0007669"/>
    <property type="project" value="UniProtKB-SubCell"/>
</dbReference>
<dbReference type="PANTHER" id="PTHR46481:SF10">
    <property type="entry name" value="ZINC FINGER BED DOMAIN-CONTAINING PROTEIN 39"/>
    <property type="match status" value="1"/>
</dbReference>
<organism evidence="6 7">
    <name type="scientific">Oesophagostomum dentatum</name>
    <name type="common">Nodular worm</name>
    <dbReference type="NCBI Taxonomy" id="61180"/>
    <lineage>
        <taxon>Eukaryota</taxon>
        <taxon>Metazoa</taxon>
        <taxon>Ecdysozoa</taxon>
        <taxon>Nematoda</taxon>
        <taxon>Chromadorea</taxon>
        <taxon>Rhabditida</taxon>
        <taxon>Rhabditina</taxon>
        <taxon>Rhabditomorpha</taxon>
        <taxon>Strongyloidea</taxon>
        <taxon>Strongylidae</taxon>
        <taxon>Oesophagostomum</taxon>
    </lineage>
</organism>
<dbReference type="PANTHER" id="PTHR46481">
    <property type="entry name" value="ZINC FINGER BED DOMAIN-CONTAINING PROTEIN 4"/>
    <property type="match status" value="1"/>
</dbReference>
<keyword evidence="7" id="KW-1185">Reference proteome</keyword>
<dbReference type="Proteomes" id="UP000053660">
    <property type="component" value="Unassembled WGS sequence"/>
</dbReference>
<keyword evidence="3" id="KW-0863">Zinc-finger</keyword>
<evidence type="ECO:0000256" key="2">
    <source>
        <dbReference type="ARBA" id="ARBA00022723"/>
    </source>
</evidence>
<dbReference type="SUPFAM" id="SSF53098">
    <property type="entry name" value="Ribonuclease H-like"/>
    <property type="match status" value="1"/>
</dbReference>